<evidence type="ECO:0000259" key="1">
    <source>
        <dbReference type="Pfam" id="PF04851"/>
    </source>
</evidence>
<dbReference type="Pfam" id="PF04851">
    <property type="entry name" value="ResIII"/>
    <property type="match status" value="1"/>
</dbReference>
<keyword evidence="2" id="KW-0347">Helicase</keyword>
<dbReference type="GO" id="GO:0016787">
    <property type="term" value="F:hydrolase activity"/>
    <property type="evidence" value="ECO:0007669"/>
    <property type="project" value="UniProtKB-KW"/>
</dbReference>
<sequence>MIEGNPIINNAFTEPTRHWHFSGVTPEVRDGRRTAGYLAPSPDGQLKITDEVIPLTQVNDLRDRVRQWRADSYMGATTVTRDLFRHWFDDERIASTSRPFFCQQEAVETIAFLVEAPDHLKVGVDVPPSGEPYARWAVKMATGTGKTMVMALTIAWSGLNKVINRQDARFSDQVLVVAPNLTVRDRLTGAGGLNPKHPESLYVEYDLIPPQHSGLLGQVRVQVMNWHGLAPKEDPKRSVVKRGRESDAAFCRRVLTDLSSTGRILVLNDEAHHAYRFPPDALASGADIDEMREATVWIEGLERVHRYRDVLRAIDVSATPMYPGMFKDRAWTPFEWIISDFALVDAIEAGLVKIPRTPTADDAGEAIPRYRNLWQHIRKTLPKRSQAEAESHPLMDYLAEADGPLKQLASAWEATFAEWDKAGRQVPPAMVIIAHDTTVARLLEKHIAGLGEASPMLVNPKDGSKVTIRIDSDALQKAEAGEGSGIAEATRQIVATVGKPGKPGEQVRCLISVAMLSEGWDARNVTQILGLRAFSSQLLCEQVVGRGLRRSSMSDLTQPEFVDIYGVPFQLLPMAKATGGKPSPPPDYTNVHSVRDRGELRIDFPRLVQVVPDIQDTLDVDLDAIEPIRIRPRFDPTETYVEFDLGSPHGGMGGVTQDRTRAYENFRIQRLLFRVAAGLIQPYKKPWLFPQALRIAQHVIRPVANGGKIEYAEGVDPREVCNLRYLTLIRERLSAALRPGEGPERFLPALDEYQPIGSTSALNFNSPTDKCVPTVKSHLSHAVVDSGLERKICAVLDAQDQVQAWVKNHKLFLEIPYLYFGTTYRYRPDFVVRMQNGLMVLLEGKGEPEEKDDAKATAARRWVEAVNAWGGLGTWVYHICYDATMLEAELRRLSRSTPSSSPLA</sequence>
<comment type="caution">
    <text evidence="2">The sequence shown here is derived from an EMBL/GenBank/DDBJ whole genome shotgun (WGS) entry which is preliminary data.</text>
</comment>
<dbReference type="SUPFAM" id="SSF52540">
    <property type="entry name" value="P-loop containing nucleoside triphosphate hydrolases"/>
    <property type="match status" value="2"/>
</dbReference>
<dbReference type="EMBL" id="JBIASD010000010">
    <property type="protein sequence ID" value="MFF3667223.1"/>
    <property type="molecule type" value="Genomic_DNA"/>
</dbReference>
<evidence type="ECO:0000313" key="2">
    <source>
        <dbReference type="EMBL" id="MFF3667223.1"/>
    </source>
</evidence>
<dbReference type="EC" id="3.6.4.-" evidence="2"/>
<keyword evidence="3" id="KW-1185">Reference proteome</keyword>
<dbReference type="InterPro" id="IPR050742">
    <property type="entry name" value="Helicase_Restrict-Modif_Enz"/>
</dbReference>
<protein>
    <submittedName>
        <fullName evidence="2">DEAD/DEAH box helicase</fullName>
        <ecNumber evidence="2">3.6.4.-</ecNumber>
    </submittedName>
</protein>
<feature type="domain" description="Helicase/UvrB N-terminal" evidence="1">
    <location>
        <begin position="102"/>
        <end position="283"/>
    </location>
</feature>
<accession>A0ABW6SSH2</accession>
<organism evidence="2 3">
    <name type="scientific">Microtetraspora malaysiensis</name>
    <dbReference type="NCBI Taxonomy" id="161358"/>
    <lineage>
        <taxon>Bacteria</taxon>
        <taxon>Bacillati</taxon>
        <taxon>Actinomycetota</taxon>
        <taxon>Actinomycetes</taxon>
        <taxon>Streptosporangiales</taxon>
        <taxon>Streptosporangiaceae</taxon>
        <taxon>Microtetraspora</taxon>
    </lineage>
</organism>
<dbReference type="PANTHER" id="PTHR47396">
    <property type="entry name" value="TYPE I RESTRICTION ENZYME ECOKI R PROTEIN"/>
    <property type="match status" value="1"/>
</dbReference>
<evidence type="ECO:0000313" key="3">
    <source>
        <dbReference type="Proteomes" id="UP001602013"/>
    </source>
</evidence>
<dbReference type="InterPro" id="IPR027417">
    <property type="entry name" value="P-loop_NTPase"/>
</dbReference>
<dbReference type="InterPro" id="IPR006935">
    <property type="entry name" value="Helicase/UvrB_N"/>
</dbReference>
<keyword evidence="2" id="KW-0547">Nucleotide-binding</keyword>
<keyword evidence="2" id="KW-0378">Hydrolase</keyword>
<dbReference type="Proteomes" id="UP001602013">
    <property type="component" value="Unassembled WGS sequence"/>
</dbReference>
<reference evidence="2 3" key="1">
    <citation type="submission" date="2024-10" db="EMBL/GenBank/DDBJ databases">
        <title>The Natural Products Discovery Center: Release of the First 8490 Sequenced Strains for Exploring Actinobacteria Biosynthetic Diversity.</title>
        <authorList>
            <person name="Kalkreuter E."/>
            <person name="Kautsar S.A."/>
            <person name="Yang D."/>
            <person name="Bader C.D."/>
            <person name="Teijaro C.N."/>
            <person name="Fluegel L."/>
            <person name="Davis C.M."/>
            <person name="Simpson J.R."/>
            <person name="Lauterbach L."/>
            <person name="Steele A.D."/>
            <person name="Gui C."/>
            <person name="Meng S."/>
            <person name="Li G."/>
            <person name="Viehrig K."/>
            <person name="Ye F."/>
            <person name="Su P."/>
            <person name="Kiefer A.F."/>
            <person name="Nichols A."/>
            <person name="Cepeda A.J."/>
            <person name="Yan W."/>
            <person name="Fan B."/>
            <person name="Jiang Y."/>
            <person name="Adhikari A."/>
            <person name="Zheng C.-J."/>
            <person name="Schuster L."/>
            <person name="Cowan T.M."/>
            <person name="Smanski M.J."/>
            <person name="Chevrette M.G."/>
            <person name="De Carvalho L.P.S."/>
            <person name="Shen B."/>
        </authorList>
    </citation>
    <scope>NUCLEOTIDE SEQUENCE [LARGE SCALE GENOMIC DNA]</scope>
    <source>
        <strain evidence="2 3">NPDC002173</strain>
    </source>
</reference>
<dbReference type="Gene3D" id="3.40.50.300">
    <property type="entry name" value="P-loop containing nucleotide triphosphate hydrolases"/>
    <property type="match status" value="1"/>
</dbReference>
<gene>
    <name evidence="2" type="ORF">ACFYXI_16630</name>
</gene>
<name>A0ABW6SSH2_9ACTN</name>
<keyword evidence="2" id="KW-0067">ATP-binding</keyword>
<dbReference type="PANTHER" id="PTHR47396:SF1">
    <property type="entry name" value="ATP-DEPENDENT HELICASE IRC3-RELATED"/>
    <property type="match status" value="1"/>
</dbReference>
<dbReference type="RefSeq" id="WP_387412116.1">
    <property type="nucleotide sequence ID" value="NZ_JBIASD010000010.1"/>
</dbReference>
<proteinExistence type="predicted"/>
<dbReference type="GO" id="GO:0004386">
    <property type="term" value="F:helicase activity"/>
    <property type="evidence" value="ECO:0007669"/>
    <property type="project" value="UniProtKB-KW"/>
</dbReference>